<name>A0A1H3UNC8_9BURK</name>
<protein>
    <recommendedName>
        <fullName evidence="3">Ribosomal protein S3AE</fullName>
    </recommendedName>
</protein>
<gene>
    <name evidence="1" type="ORF">SAMN05421547_1631</name>
</gene>
<accession>A0A1H3UNC8</accession>
<dbReference type="AlphaFoldDB" id="A0A1H3UNC8"/>
<proteinExistence type="predicted"/>
<dbReference type="Proteomes" id="UP000183417">
    <property type="component" value="Unassembled WGS sequence"/>
</dbReference>
<dbReference type="RefSeq" id="WP_074924433.1">
    <property type="nucleotide sequence ID" value="NZ_CP141274.1"/>
</dbReference>
<evidence type="ECO:0000313" key="1">
    <source>
        <dbReference type="EMBL" id="SDZ63219.1"/>
    </source>
</evidence>
<evidence type="ECO:0000313" key="2">
    <source>
        <dbReference type="Proteomes" id="UP000183417"/>
    </source>
</evidence>
<reference evidence="1 2" key="1">
    <citation type="submission" date="2016-10" db="EMBL/GenBank/DDBJ databases">
        <authorList>
            <person name="de Groot N.N."/>
        </authorList>
    </citation>
    <scope>NUCLEOTIDE SEQUENCE [LARGE SCALE GENOMIC DNA]</scope>
    <source>
        <strain evidence="1 2">LMG 24775</strain>
    </source>
</reference>
<dbReference type="EMBL" id="FNPE01000063">
    <property type="protein sequence ID" value="SDZ63219.1"/>
    <property type="molecule type" value="Genomic_DNA"/>
</dbReference>
<dbReference type="GeneID" id="94693004"/>
<evidence type="ECO:0008006" key="3">
    <source>
        <dbReference type="Google" id="ProtNLM"/>
    </source>
</evidence>
<sequence length="148" mass="16498">MACTAPAGAALLWVSMSFPVQIPIRVPCPPGACICEHDALLADSMADQRILRLTKEEEKRLLLRLEQITSLQDLRHVEQRMYEQLGIRVHIEPGASEVRTVRGIQIEVLPMRGLCSKTRQAIPAAIRRGMERTPEVAFELLDEGGLFG</sequence>
<organism evidence="1 2">
    <name type="scientific">Delftia lacustris</name>
    <dbReference type="NCBI Taxonomy" id="558537"/>
    <lineage>
        <taxon>Bacteria</taxon>
        <taxon>Pseudomonadati</taxon>
        <taxon>Pseudomonadota</taxon>
        <taxon>Betaproteobacteria</taxon>
        <taxon>Burkholderiales</taxon>
        <taxon>Comamonadaceae</taxon>
        <taxon>Delftia</taxon>
    </lineage>
</organism>